<dbReference type="EMBL" id="CZCU02000161">
    <property type="protein sequence ID" value="VXD24634.1"/>
    <property type="molecule type" value="Genomic_DNA"/>
</dbReference>
<evidence type="ECO:0000313" key="2">
    <source>
        <dbReference type="Proteomes" id="UP000184550"/>
    </source>
</evidence>
<reference evidence="1" key="1">
    <citation type="submission" date="2019-10" db="EMBL/GenBank/DDBJ databases">
        <authorList>
            <consortium name="Genoscope - CEA"/>
            <person name="William W."/>
        </authorList>
    </citation>
    <scope>NUCLEOTIDE SEQUENCE [LARGE SCALE GENOMIC DNA]</scope>
    <source>
        <strain evidence="1">BBR_PRJEB10992</strain>
    </source>
</reference>
<evidence type="ECO:0000313" key="1">
    <source>
        <dbReference type="EMBL" id="VXD24634.1"/>
    </source>
</evidence>
<accession>A0A7Z9E480</accession>
<name>A0A7Z9E480_9CYAN</name>
<gene>
    <name evidence="1" type="ORF">PL8927_830035</name>
</gene>
<dbReference type="AlphaFoldDB" id="A0A7Z9E480"/>
<sequence length="44" mass="5000">MISNYLPKPALYSASKRGGFSIEKGKGKREQGTVRIKNYELRIN</sequence>
<keyword evidence="2" id="KW-1185">Reference proteome</keyword>
<protein>
    <submittedName>
        <fullName evidence="1">Uncharacterized protein</fullName>
    </submittedName>
</protein>
<proteinExistence type="predicted"/>
<dbReference type="Proteomes" id="UP000184550">
    <property type="component" value="Unassembled WGS sequence"/>
</dbReference>
<organism evidence="1 2">
    <name type="scientific">Planktothrix serta PCC 8927</name>
    <dbReference type="NCBI Taxonomy" id="671068"/>
    <lineage>
        <taxon>Bacteria</taxon>
        <taxon>Bacillati</taxon>
        <taxon>Cyanobacteriota</taxon>
        <taxon>Cyanophyceae</taxon>
        <taxon>Oscillatoriophycideae</taxon>
        <taxon>Oscillatoriales</taxon>
        <taxon>Microcoleaceae</taxon>
        <taxon>Planktothrix</taxon>
    </lineage>
</organism>
<comment type="caution">
    <text evidence="1">The sequence shown here is derived from an EMBL/GenBank/DDBJ whole genome shotgun (WGS) entry which is preliminary data.</text>
</comment>